<gene>
    <name evidence="4" type="ORF">EGT74_03900</name>
</gene>
<dbReference type="AlphaFoldDB" id="A0A3N4Q0J9"/>
<feature type="region of interest" description="Disordered" evidence="1">
    <location>
        <begin position="214"/>
        <end position="235"/>
    </location>
</feature>
<sequence length="235" mass="25265">MKCFLLSLTCLLAAGTVAAQDCNKYFYSTPQASAEISLYNIGGLPDGKAVYKVESVKNDKGVVMANIRATLTDRTGRTVSKGSFDFKCDSTGASVDVQQYFVYMPLISYRIAAMPTGGYLRYPAVLSVGTKLPDGYVRTEATVNGKKMKLHYQIKNRKVVGKEKITTPAGTWTCCVITYDANSSLDGPGDGGSASQLGGREWFAPGFGVVKTHHLSPGGKSKEPYGTQVLTKLTK</sequence>
<proteinExistence type="predicted"/>
<dbReference type="Pfam" id="PF21347">
    <property type="entry name" value="DUF3108_like"/>
    <property type="match status" value="1"/>
</dbReference>
<feature type="domain" description="DUF3108" evidence="3">
    <location>
        <begin position="34"/>
        <end position="213"/>
    </location>
</feature>
<dbReference type="Gene3D" id="2.40.360.20">
    <property type="match status" value="1"/>
</dbReference>
<dbReference type="RefSeq" id="WP_123845211.1">
    <property type="nucleotide sequence ID" value="NZ_RPDH01000001.1"/>
</dbReference>
<evidence type="ECO:0000256" key="1">
    <source>
        <dbReference type="SAM" id="MobiDB-lite"/>
    </source>
</evidence>
<keyword evidence="2" id="KW-0732">Signal</keyword>
<evidence type="ECO:0000259" key="3">
    <source>
        <dbReference type="Pfam" id="PF21347"/>
    </source>
</evidence>
<feature type="signal peptide" evidence="2">
    <location>
        <begin position="1"/>
        <end position="19"/>
    </location>
</feature>
<comment type="caution">
    <text evidence="4">The sequence shown here is derived from an EMBL/GenBank/DDBJ whole genome shotgun (WGS) entry which is preliminary data.</text>
</comment>
<accession>A0A3N4Q0J9</accession>
<name>A0A3N4Q0J9_9BACT</name>
<reference evidence="4 5" key="1">
    <citation type="submission" date="2018-11" db="EMBL/GenBank/DDBJ databases">
        <title>Chitinophaga lutea sp.nov., isolate from arsenic contaminated soil.</title>
        <authorList>
            <person name="Zong Y."/>
        </authorList>
    </citation>
    <scope>NUCLEOTIDE SEQUENCE [LARGE SCALE GENOMIC DNA]</scope>
    <source>
        <strain evidence="4 5">ZY74</strain>
    </source>
</reference>
<organism evidence="4 5">
    <name type="scientific">Chitinophaga lutea</name>
    <dbReference type="NCBI Taxonomy" id="2488634"/>
    <lineage>
        <taxon>Bacteria</taxon>
        <taxon>Pseudomonadati</taxon>
        <taxon>Bacteroidota</taxon>
        <taxon>Chitinophagia</taxon>
        <taxon>Chitinophagales</taxon>
        <taxon>Chitinophagaceae</taxon>
        <taxon>Chitinophaga</taxon>
    </lineage>
</organism>
<dbReference type="Proteomes" id="UP000278351">
    <property type="component" value="Unassembled WGS sequence"/>
</dbReference>
<dbReference type="InterPro" id="IPR049279">
    <property type="entry name" value="DUF3108-like"/>
</dbReference>
<protein>
    <recommendedName>
        <fullName evidence="3">DUF3108 domain-containing protein</fullName>
    </recommendedName>
</protein>
<dbReference type="EMBL" id="RPDH01000001">
    <property type="protein sequence ID" value="RPE12699.1"/>
    <property type="molecule type" value="Genomic_DNA"/>
</dbReference>
<keyword evidence="5" id="KW-1185">Reference proteome</keyword>
<feature type="chain" id="PRO_5018165734" description="DUF3108 domain-containing protein" evidence="2">
    <location>
        <begin position="20"/>
        <end position="235"/>
    </location>
</feature>
<evidence type="ECO:0000256" key="2">
    <source>
        <dbReference type="SAM" id="SignalP"/>
    </source>
</evidence>
<evidence type="ECO:0000313" key="4">
    <source>
        <dbReference type="EMBL" id="RPE12699.1"/>
    </source>
</evidence>
<dbReference type="OrthoDB" id="665223at2"/>
<evidence type="ECO:0000313" key="5">
    <source>
        <dbReference type="Proteomes" id="UP000278351"/>
    </source>
</evidence>